<accession>Q2KZD6</accession>
<proteinExistence type="predicted"/>
<dbReference type="HOGENOM" id="CLU_3096213_0_0_4"/>
<dbReference type="KEGG" id="bav:BAV2108"/>
<name>Q2KZD6_BORA1</name>
<keyword evidence="2" id="KW-1185">Reference proteome</keyword>
<dbReference type="STRING" id="360910.BAV2108"/>
<gene>
    <name evidence="1" type="ordered locus">BAV2108</name>
</gene>
<dbReference type="Proteomes" id="UP000001977">
    <property type="component" value="Chromosome"/>
</dbReference>
<protein>
    <submittedName>
        <fullName evidence="1">Uncharacterized protein</fullName>
    </submittedName>
</protein>
<sequence length="51" mass="5844">MPHRASFFYWGATIERNYCVQLLSAKAQMPHHACGAPLDERSASPNQRRIE</sequence>
<dbReference type="AlphaFoldDB" id="Q2KZD6"/>
<dbReference type="EMBL" id="AM167904">
    <property type="protein sequence ID" value="CAJ49718.1"/>
    <property type="molecule type" value="Genomic_DNA"/>
</dbReference>
<organism evidence="1 2">
    <name type="scientific">Bordetella avium (strain 197N)</name>
    <dbReference type="NCBI Taxonomy" id="360910"/>
    <lineage>
        <taxon>Bacteria</taxon>
        <taxon>Pseudomonadati</taxon>
        <taxon>Pseudomonadota</taxon>
        <taxon>Betaproteobacteria</taxon>
        <taxon>Burkholderiales</taxon>
        <taxon>Alcaligenaceae</taxon>
        <taxon>Bordetella</taxon>
    </lineage>
</organism>
<evidence type="ECO:0000313" key="1">
    <source>
        <dbReference type="EMBL" id="CAJ49718.1"/>
    </source>
</evidence>
<reference evidence="1 2" key="1">
    <citation type="journal article" date="2006" name="J. Bacteriol.">
        <title>Comparison of the genome sequence of the poultry pathogen Bordetella avium with those of B. bronchiseptica, B. pertussis, and B. parapertussis reveals extensive diversity in surface structures associated with host interaction.</title>
        <authorList>
            <person name="Sebaihia M."/>
            <person name="Preston A."/>
            <person name="Maskell D.J."/>
            <person name="Kuzmiak H."/>
            <person name="Connell T.D."/>
            <person name="King N.D."/>
            <person name="Orndorff P.E."/>
            <person name="Miyamoto D.M."/>
            <person name="Thomson N.R."/>
            <person name="Harris D."/>
            <person name="Goble A."/>
            <person name="Lord A."/>
            <person name="Murphy L."/>
            <person name="Quail M.A."/>
            <person name="Rutter S."/>
            <person name="Squares R."/>
            <person name="Squares S."/>
            <person name="Woodward J."/>
            <person name="Parkhill J."/>
            <person name="Temple L.M."/>
        </authorList>
    </citation>
    <scope>NUCLEOTIDE SEQUENCE [LARGE SCALE GENOMIC DNA]</scope>
    <source>
        <strain evidence="1 2">197N</strain>
    </source>
</reference>
<evidence type="ECO:0000313" key="2">
    <source>
        <dbReference type="Proteomes" id="UP000001977"/>
    </source>
</evidence>